<dbReference type="EC" id="2.7.4.6" evidence="3 13"/>
<dbReference type="NCBIfam" id="NF001908">
    <property type="entry name" value="PRK00668.1"/>
    <property type="match status" value="1"/>
</dbReference>
<evidence type="ECO:0000256" key="12">
    <source>
        <dbReference type="ARBA" id="ARBA00023080"/>
    </source>
</evidence>
<comment type="similarity">
    <text evidence="2 13 14 15">Belongs to the NDK family.</text>
</comment>
<dbReference type="Proteomes" id="UP000246004">
    <property type="component" value="Unassembled WGS sequence"/>
</dbReference>
<dbReference type="GO" id="GO:0005524">
    <property type="term" value="F:ATP binding"/>
    <property type="evidence" value="ECO:0007669"/>
    <property type="project" value="UniProtKB-UniRule"/>
</dbReference>
<dbReference type="GO" id="GO:0004550">
    <property type="term" value="F:nucleoside diphosphate kinase activity"/>
    <property type="evidence" value="ECO:0007669"/>
    <property type="project" value="UniProtKB-UniRule"/>
</dbReference>
<evidence type="ECO:0000256" key="6">
    <source>
        <dbReference type="ARBA" id="ARBA00022679"/>
    </source>
</evidence>
<dbReference type="PANTHER" id="PTHR11349">
    <property type="entry name" value="NUCLEOSIDE DIPHOSPHATE KINASE"/>
    <property type="match status" value="1"/>
</dbReference>
<dbReference type="SUPFAM" id="SSF54919">
    <property type="entry name" value="Nucleoside diphosphate kinase, NDK"/>
    <property type="match status" value="1"/>
</dbReference>
<keyword evidence="13" id="KW-0963">Cytoplasm</keyword>
<dbReference type="GO" id="GO:0006228">
    <property type="term" value="P:UTP biosynthetic process"/>
    <property type="evidence" value="ECO:0007669"/>
    <property type="project" value="UniProtKB-UniRule"/>
</dbReference>
<feature type="domain" description="Nucleoside diphosphate kinase-like" evidence="17">
    <location>
        <begin position="2"/>
        <end position="139"/>
    </location>
</feature>
<comment type="caution">
    <text evidence="18">The sequence shown here is derived from an EMBL/GenBank/DDBJ whole genome shotgun (WGS) entry which is preliminary data.</text>
</comment>
<keyword evidence="7 13" id="KW-0479">Metal-binding</keyword>
<dbReference type="PROSITE" id="PS51374">
    <property type="entry name" value="NDPK_LIKE"/>
    <property type="match status" value="1"/>
</dbReference>
<dbReference type="HAMAP" id="MF_00451">
    <property type="entry name" value="NDP_kinase"/>
    <property type="match status" value="1"/>
</dbReference>
<evidence type="ECO:0000256" key="9">
    <source>
        <dbReference type="ARBA" id="ARBA00022777"/>
    </source>
</evidence>
<keyword evidence="12 13" id="KW-0546">Nucleotide metabolism</keyword>
<evidence type="ECO:0000256" key="5">
    <source>
        <dbReference type="ARBA" id="ARBA00022553"/>
    </source>
</evidence>
<reference evidence="19 21" key="1">
    <citation type="submission" date="2016-04" db="EMBL/GenBank/DDBJ databases">
        <title>Genome sequence of Methanosphaera cuniculi DSM 4103.</title>
        <authorList>
            <person name="Poehlein A."/>
            <person name="Seedorf H."/>
            <person name="Daniel R."/>
        </authorList>
    </citation>
    <scope>NUCLEOTIDE SEQUENCE [LARGE SCALE GENOMIC DNA]</scope>
    <source>
        <strain evidence="19 21">DSM 4103</strain>
    </source>
</reference>
<dbReference type="GO" id="GO:0006183">
    <property type="term" value="P:GTP biosynthetic process"/>
    <property type="evidence" value="ECO:0007669"/>
    <property type="project" value="UniProtKB-UniRule"/>
</dbReference>
<evidence type="ECO:0000256" key="2">
    <source>
        <dbReference type="ARBA" id="ARBA00008142"/>
    </source>
</evidence>
<dbReference type="GO" id="GO:0005737">
    <property type="term" value="C:cytoplasm"/>
    <property type="evidence" value="ECO:0007669"/>
    <property type="project" value="UniProtKB-SubCell"/>
</dbReference>
<evidence type="ECO:0000256" key="8">
    <source>
        <dbReference type="ARBA" id="ARBA00022741"/>
    </source>
</evidence>
<dbReference type="PRINTS" id="PR01243">
    <property type="entry name" value="NUCDPKINASE"/>
</dbReference>
<sequence length="152" mass="17100">MKQRTFTMLKPDAVKRRLTGEILARFEKRGLKIVAAKTLMISDDLAKTHYGEHSDKPFFGDLISYITSGPVFAMVLEGDDVISMVRKMVGATNPKEAAVGTIRGDYAIDTGRNIVHASDSEESAEREINLFFDESEFCDYELPDEDIIYEEP</sequence>
<dbReference type="AlphaFoldDB" id="A0A2A2HBT8"/>
<comment type="catalytic activity">
    <reaction evidence="13 16">
        <text>a 2'-deoxyribonucleoside 5'-diphosphate + ATP = a 2'-deoxyribonucleoside 5'-triphosphate + ADP</text>
        <dbReference type="Rhea" id="RHEA:44640"/>
        <dbReference type="ChEBI" id="CHEBI:30616"/>
        <dbReference type="ChEBI" id="CHEBI:61560"/>
        <dbReference type="ChEBI" id="CHEBI:73316"/>
        <dbReference type="ChEBI" id="CHEBI:456216"/>
        <dbReference type="EC" id="2.7.4.6"/>
    </reaction>
</comment>
<organism evidence="18 20">
    <name type="scientific">Methanosphaera cuniculi</name>
    <dbReference type="NCBI Taxonomy" id="1077256"/>
    <lineage>
        <taxon>Archaea</taxon>
        <taxon>Methanobacteriati</taxon>
        <taxon>Methanobacteriota</taxon>
        <taxon>Methanomada group</taxon>
        <taxon>Methanobacteria</taxon>
        <taxon>Methanobacteriales</taxon>
        <taxon>Methanobacteriaceae</taxon>
        <taxon>Methanosphaera</taxon>
    </lineage>
</organism>
<evidence type="ECO:0000313" key="20">
    <source>
        <dbReference type="Proteomes" id="UP000217528"/>
    </source>
</evidence>
<evidence type="ECO:0000256" key="14">
    <source>
        <dbReference type="PROSITE-ProRule" id="PRU00706"/>
    </source>
</evidence>
<evidence type="ECO:0000256" key="10">
    <source>
        <dbReference type="ARBA" id="ARBA00022840"/>
    </source>
</evidence>
<dbReference type="Pfam" id="PF00334">
    <property type="entry name" value="NDK"/>
    <property type="match status" value="1"/>
</dbReference>
<evidence type="ECO:0000313" key="18">
    <source>
        <dbReference type="EMBL" id="PAV06879.1"/>
    </source>
</evidence>
<feature type="binding site" evidence="13 14">
    <location>
        <position position="113"/>
    </location>
    <ligand>
        <name>ATP</name>
        <dbReference type="ChEBI" id="CHEBI:30616"/>
    </ligand>
</feature>
<evidence type="ECO:0000256" key="3">
    <source>
        <dbReference type="ARBA" id="ARBA00012966"/>
    </source>
</evidence>
<keyword evidence="10 13" id="KW-0067">ATP-binding</keyword>
<dbReference type="PROSITE" id="PS00469">
    <property type="entry name" value="NDPK"/>
    <property type="match status" value="1"/>
</dbReference>
<keyword evidence="8 13" id="KW-0547">Nucleotide-binding</keyword>
<dbReference type="CDD" id="cd04413">
    <property type="entry name" value="NDPk_I"/>
    <property type="match status" value="1"/>
</dbReference>
<comment type="cofactor">
    <cofactor evidence="1 13">
        <name>Mg(2+)</name>
        <dbReference type="ChEBI" id="CHEBI:18420"/>
    </cofactor>
</comment>
<keyword evidence="20" id="KW-1185">Reference proteome</keyword>
<evidence type="ECO:0000256" key="16">
    <source>
        <dbReference type="RuleBase" id="RU004013"/>
    </source>
</evidence>
<feature type="binding site" evidence="13 14">
    <location>
        <position position="86"/>
    </location>
    <ligand>
        <name>ATP</name>
        <dbReference type="ChEBI" id="CHEBI:30616"/>
    </ligand>
</feature>
<dbReference type="Gene3D" id="3.30.70.141">
    <property type="entry name" value="Nucleoside diphosphate kinase-like domain"/>
    <property type="match status" value="1"/>
</dbReference>
<feature type="active site" description="Pros-phosphohistidine intermediate" evidence="13 14">
    <location>
        <position position="116"/>
    </location>
</feature>
<dbReference type="EMBL" id="LWMS01000010">
    <property type="protein sequence ID" value="PWL08638.1"/>
    <property type="molecule type" value="Genomic_DNA"/>
</dbReference>
<dbReference type="InterPro" id="IPR034907">
    <property type="entry name" value="NDK-like_dom"/>
</dbReference>
<feature type="binding site" evidence="13 14">
    <location>
        <position position="58"/>
    </location>
    <ligand>
        <name>ATP</name>
        <dbReference type="ChEBI" id="CHEBI:30616"/>
    </ligand>
</feature>
<keyword evidence="6 13" id="KW-0808">Transferase</keyword>
<proteinExistence type="inferred from homology"/>
<dbReference type="FunFam" id="3.30.70.141:FF:000003">
    <property type="entry name" value="Nucleoside diphosphate kinase"/>
    <property type="match status" value="1"/>
</dbReference>
<evidence type="ECO:0000256" key="7">
    <source>
        <dbReference type="ARBA" id="ARBA00022723"/>
    </source>
</evidence>
<evidence type="ECO:0000256" key="13">
    <source>
        <dbReference type="HAMAP-Rule" id="MF_00451"/>
    </source>
</evidence>
<dbReference type="RefSeq" id="WP_095609054.1">
    <property type="nucleotide sequence ID" value="NZ_CANQEZ010000002.1"/>
</dbReference>
<comment type="function">
    <text evidence="13">Major role in the synthesis of nucleoside triphosphates other than ATP. The ATP gamma phosphate is transferred to the NDP beta phosphate via a ping-pong mechanism, using a phosphorylated active-site intermediate.</text>
</comment>
<gene>
    <name evidence="13 19" type="primary">ndk</name>
    <name evidence="18" type="ORF">ASJ82_07105</name>
    <name evidence="19" type="ORF">MSCUN_03510</name>
</gene>
<dbReference type="InterPro" id="IPR036850">
    <property type="entry name" value="NDK-like_dom_sf"/>
</dbReference>
<keyword evidence="9 13" id="KW-0418">Kinase</keyword>
<accession>A0A2A2HBT8</accession>
<evidence type="ECO:0000256" key="4">
    <source>
        <dbReference type="ARBA" id="ARBA00017632"/>
    </source>
</evidence>
<evidence type="ECO:0000256" key="15">
    <source>
        <dbReference type="RuleBase" id="RU004011"/>
    </source>
</evidence>
<keyword evidence="5 13" id="KW-0597">Phosphoprotein</keyword>
<dbReference type="SMART" id="SM00562">
    <property type="entry name" value="NDK"/>
    <property type="match status" value="1"/>
</dbReference>
<evidence type="ECO:0000256" key="1">
    <source>
        <dbReference type="ARBA" id="ARBA00001946"/>
    </source>
</evidence>
<dbReference type="GO" id="GO:0046872">
    <property type="term" value="F:metal ion binding"/>
    <property type="evidence" value="ECO:0007669"/>
    <property type="project" value="UniProtKB-KW"/>
</dbReference>
<protein>
    <recommendedName>
        <fullName evidence="4 13">Nucleoside diphosphate kinase</fullName>
        <shortName evidence="13">NDK</shortName>
        <shortName evidence="13">NDP kinase</shortName>
        <ecNumber evidence="3 13">2.7.4.6</ecNumber>
    </recommendedName>
    <alternativeName>
        <fullName evidence="13">Nucleoside-2-P kinase</fullName>
    </alternativeName>
</protein>
<feature type="binding site" evidence="13 14">
    <location>
        <position position="10"/>
    </location>
    <ligand>
        <name>ATP</name>
        <dbReference type="ChEBI" id="CHEBI:30616"/>
    </ligand>
</feature>
<dbReference type="GO" id="GO:0006241">
    <property type="term" value="P:CTP biosynthetic process"/>
    <property type="evidence" value="ECO:0007669"/>
    <property type="project" value="UniProtKB-UniRule"/>
</dbReference>
<evidence type="ECO:0000313" key="19">
    <source>
        <dbReference type="EMBL" id="PWL08638.1"/>
    </source>
</evidence>
<feature type="binding site" evidence="13 14">
    <location>
        <position position="92"/>
    </location>
    <ligand>
        <name>ATP</name>
        <dbReference type="ChEBI" id="CHEBI:30616"/>
    </ligand>
</feature>
<comment type="subcellular location">
    <subcellularLocation>
        <location evidence="13">Cytoplasm</location>
    </subcellularLocation>
</comment>
<comment type="catalytic activity">
    <reaction evidence="13">
        <text>a ribonucleoside 5'-diphosphate + ATP = a ribonucleoside 5'-triphosphate + ADP</text>
        <dbReference type="Rhea" id="RHEA:18113"/>
        <dbReference type="ChEBI" id="CHEBI:30616"/>
        <dbReference type="ChEBI" id="CHEBI:57930"/>
        <dbReference type="ChEBI" id="CHEBI:61557"/>
        <dbReference type="ChEBI" id="CHEBI:456216"/>
        <dbReference type="EC" id="2.7.4.6"/>
    </reaction>
</comment>
<evidence type="ECO:0000256" key="11">
    <source>
        <dbReference type="ARBA" id="ARBA00022842"/>
    </source>
</evidence>
<dbReference type="InterPro" id="IPR023005">
    <property type="entry name" value="Nucleoside_diP_kinase_AS"/>
</dbReference>
<evidence type="ECO:0000313" key="21">
    <source>
        <dbReference type="Proteomes" id="UP000246004"/>
    </source>
</evidence>
<feature type="binding site" evidence="13 14">
    <location>
        <position position="103"/>
    </location>
    <ligand>
        <name>ATP</name>
        <dbReference type="ChEBI" id="CHEBI:30616"/>
    </ligand>
</feature>
<dbReference type="Proteomes" id="UP000217528">
    <property type="component" value="Unassembled WGS sequence"/>
</dbReference>
<dbReference type="OrthoDB" id="6874at2157"/>
<dbReference type="EMBL" id="LMVN01000024">
    <property type="protein sequence ID" value="PAV06879.1"/>
    <property type="molecule type" value="Genomic_DNA"/>
</dbReference>
<name>A0A2A2HBT8_9EURY</name>
<dbReference type="InterPro" id="IPR001564">
    <property type="entry name" value="Nucleoside_diP_kinase"/>
</dbReference>
<evidence type="ECO:0000259" key="17">
    <source>
        <dbReference type="SMART" id="SM00562"/>
    </source>
</evidence>
<reference evidence="18 20" key="2">
    <citation type="journal article" date="2017" name="BMC Genomics">
        <title>Genomic analysis of methanogenic archaea reveals a shift towards energy conservation.</title>
        <authorList>
            <person name="Gilmore S.P."/>
            <person name="Henske J.K."/>
            <person name="Sexton J.A."/>
            <person name="Solomon K.V."/>
            <person name="Seppala S."/>
            <person name="Yoo J.I."/>
            <person name="Huyett L.M."/>
            <person name="Pressman A."/>
            <person name="Cogan J.Z."/>
            <person name="Kivenson V."/>
            <person name="Peng X."/>
            <person name="Tan Y."/>
            <person name="Valentine D.L."/>
            <person name="O'Malley M.A."/>
        </authorList>
    </citation>
    <scope>NUCLEOTIDE SEQUENCE [LARGE SCALE GENOMIC DNA]</scope>
    <source>
        <strain evidence="18 20">1R-7</strain>
    </source>
</reference>
<keyword evidence="11 13" id="KW-0460">Magnesium</keyword>